<dbReference type="Proteomes" id="UP000653358">
    <property type="component" value="Unassembled WGS sequence"/>
</dbReference>
<proteinExistence type="predicted"/>
<organism evidence="1 2">
    <name type="scientific">Acetobacterium tundrae</name>
    <dbReference type="NCBI Taxonomy" id="132932"/>
    <lineage>
        <taxon>Bacteria</taxon>
        <taxon>Bacillati</taxon>
        <taxon>Bacillota</taxon>
        <taxon>Clostridia</taxon>
        <taxon>Eubacteriales</taxon>
        <taxon>Eubacteriaceae</taxon>
        <taxon>Acetobacterium</taxon>
    </lineage>
</organism>
<sequence>MRITVFGASNNYLRLYQNYHGSLRMIYMQSKPNGITKADAEAQKSENLIK</sequence>
<name>A0ABR6WH85_9FIRM</name>
<gene>
    <name evidence="1" type="ORF">GH807_00995</name>
</gene>
<evidence type="ECO:0000313" key="2">
    <source>
        <dbReference type="Proteomes" id="UP000653358"/>
    </source>
</evidence>
<dbReference type="RefSeq" id="WP_186843623.1">
    <property type="nucleotide sequence ID" value="NZ_RXYB01000001.1"/>
</dbReference>
<dbReference type="EMBL" id="WJBB01000001">
    <property type="protein sequence ID" value="MBC3795628.1"/>
    <property type="molecule type" value="Genomic_DNA"/>
</dbReference>
<accession>A0ABR6WH85</accession>
<evidence type="ECO:0000313" key="1">
    <source>
        <dbReference type="EMBL" id="MBC3795628.1"/>
    </source>
</evidence>
<protein>
    <submittedName>
        <fullName evidence="1">Uncharacterized protein</fullName>
    </submittedName>
</protein>
<keyword evidence="2" id="KW-1185">Reference proteome</keyword>
<reference evidence="1 2" key="1">
    <citation type="journal article" date="2020" name="mSystems">
        <title>Defining Genomic and Predicted Metabolic Features of the Acetobacterium Genus.</title>
        <authorList>
            <person name="Ross D.E."/>
            <person name="Marshall C.W."/>
            <person name="Gulliver D."/>
            <person name="May H.D."/>
            <person name="Norman R.S."/>
        </authorList>
    </citation>
    <scope>NUCLEOTIDE SEQUENCE [LARGE SCALE GENOMIC DNA]</scope>
    <source>
        <strain evidence="1 2">DSM 9173</strain>
    </source>
</reference>
<comment type="caution">
    <text evidence="1">The sequence shown here is derived from an EMBL/GenBank/DDBJ whole genome shotgun (WGS) entry which is preliminary data.</text>
</comment>